<keyword evidence="3 7" id="KW-0812">Transmembrane</keyword>
<evidence type="ECO:0000259" key="9">
    <source>
        <dbReference type="Pfam" id="PF12704"/>
    </source>
</evidence>
<dbReference type="PANTHER" id="PTHR30572">
    <property type="entry name" value="MEMBRANE COMPONENT OF TRANSPORTER-RELATED"/>
    <property type="match status" value="1"/>
</dbReference>
<proteinExistence type="inferred from homology"/>
<dbReference type="InterPro" id="IPR025857">
    <property type="entry name" value="MacB_PCD"/>
</dbReference>
<keyword evidence="11" id="KW-1185">Reference proteome</keyword>
<name>A0ABP4V7K4_9ACTN</name>
<evidence type="ECO:0000259" key="8">
    <source>
        <dbReference type="Pfam" id="PF02687"/>
    </source>
</evidence>
<protein>
    <submittedName>
        <fullName evidence="10">ABC transporter permease</fullName>
    </submittedName>
</protein>
<gene>
    <name evidence="10" type="ORF">GCM10009765_78260</name>
</gene>
<feature type="transmembrane region" description="Helical" evidence="7">
    <location>
        <begin position="343"/>
        <end position="368"/>
    </location>
</feature>
<evidence type="ECO:0000256" key="1">
    <source>
        <dbReference type="ARBA" id="ARBA00004651"/>
    </source>
</evidence>
<evidence type="ECO:0000256" key="3">
    <source>
        <dbReference type="ARBA" id="ARBA00022692"/>
    </source>
</evidence>
<evidence type="ECO:0000313" key="11">
    <source>
        <dbReference type="Proteomes" id="UP001500618"/>
    </source>
</evidence>
<dbReference type="Pfam" id="PF12704">
    <property type="entry name" value="MacB_PCD"/>
    <property type="match status" value="1"/>
</dbReference>
<keyword evidence="2" id="KW-1003">Cell membrane</keyword>
<accession>A0ABP4V7K4</accession>
<keyword evidence="5 7" id="KW-0472">Membrane</keyword>
<evidence type="ECO:0000313" key="10">
    <source>
        <dbReference type="EMBL" id="GAA1718144.1"/>
    </source>
</evidence>
<organism evidence="10 11">
    <name type="scientific">Fodinicola feengrottensis</name>
    <dbReference type="NCBI Taxonomy" id="435914"/>
    <lineage>
        <taxon>Bacteria</taxon>
        <taxon>Bacillati</taxon>
        <taxon>Actinomycetota</taxon>
        <taxon>Actinomycetes</taxon>
        <taxon>Mycobacteriales</taxon>
        <taxon>Fodinicola</taxon>
    </lineage>
</organism>
<sequence length="415" mass="42467">MTDMPGRALRTATSHSVTEIPGRARQAPVDLIRAGLAGLVGRPTRAILSALGIGIGVAAMVAVLGISTASHAKLNDQLKQLGTNLLTVGPGKDIFGGNAKLPKDAVGMVQRIGPVQTASAIGNVENANVYRNDKINRLASGNIKVTAVKLNLLGTISGHLAKGVWLNPATAHFPAVVLGAQAARQLGIDAPGVQVYLGGKWFTVVGILAPITLAPDLDWAAMVGWDIAGSALGFDGHPTTVYERSDNDSVADVRNVLAQSVNPENPSQVTVSRPSDALAAQLSADATFVQLFLGLGAIALLVGGVGVANTMVISVLERTPEIGLRRALGARRGQIRTQFLTEAILLSGLGGVFGIVLGLGVSTCYALISHWPPQLPWPALGLGLGAAVAAGAIAGWFPAARAAKLAPSTVLAAGQ</sequence>
<evidence type="ECO:0000256" key="6">
    <source>
        <dbReference type="ARBA" id="ARBA00038076"/>
    </source>
</evidence>
<evidence type="ECO:0000256" key="2">
    <source>
        <dbReference type="ARBA" id="ARBA00022475"/>
    </source>
</evidence>
<feature type="domain" description="MacB-like periplasmic core" evidence="9">
    <location>
        <begin position="47"/>
        <end position="212"/>
    </location>
</feature>
<dbReference type="EMBL" id="BAAANY010000042">
    <property type="protein sequence ID" value="GAA1718144.1"/>
    <property type="molecule type" value="Genomic_DNA"/>
</dbReference>
<dbReference type="Proteomes" id="UP001500618">
    <property type="component" value="Unassembled WGS sequence"/>
</dbReference>
<dbReference type="InterPro" id="IPR050250">
    <property type="entry name" value="Macrolide_Exporter_MacB"/>
</dbReference>
<evidence type="ECO:0000256" key="5">
    <source>
        <dbReference type="ARBA" id="ARBA00023136"/>
    </source>
</evidence>
<feature type="transmembrane region" description="Helical" evidence="7">
    <location>
        <begin position="380"/>
        <end position="399"/>
    </location>
</feature>
<keyword evidence="4 7" id="KW-1133">Transmembrane helix</keyword>
<dbReference type="Pfam" id="PF02687">
    <property type="entry name" value="FtsX"/>
    <property type="match status" value="1"/>
</dbReference>
<comment type="similarity">
    <text evidence="6">Belongs to the ABC-4 integral membrane protein family.</text>
</comment>
<dbReference type="PANTHER" id="PTHR30572:SF4">
    <property type="entry name" value="ABC TRANSPORTER PERMEASE YTRF"/>
    <property type="match status" value="1"/>
</dbReference>
<feature type="domain" description="ABC3 transporter permease C-terminal" evidence="8">
    <location>
        <begin position="295"/>
        <end position="407"/>
    </location>
</feature>
<feature type="transmembrane region" description="Helical" evidence="7">
    <location>
        <begin position="291"/>
        <end position="316"/>
    </location>
</feature>
<evidence type="ECO:0000256" key="4">
    <source>
        <dbReference type="ARBA" id="ARBA00022989"/>
    </source>
</evidence>
<feature type="transmembrane region" description="Helical" evidence="7">
    <location>
        <begin position="46"/>
        <end position="66"/>
    </location>
</feature>
<reference evidence="11" key="1">
    <citation type="journal article" date="2019" name="Int. J. Syst. Evol. Microbiol.">
        <title>The Global Catalogue of Microorganisms (GCM) 10K type strain sequencing project: providing services to taxonomists for standard genome sequencing and annotation.</title>
        <authorList>
            <consortium name="The Broad Institute Genomics Platform"/>
            <consortium name="The Broad Institute Genome Sequencing Center for Infectious Disease"/>
            <person name="Wu L."/>
            <person name="Ma J."/>
        </authorList>
    </citation>
    <scope>NUCLEOTIDE SEQUENCE [LARGE SCALE GENOMIC DNA]</scope>
    <source>
        <strain evidence="11">JCM 14718</strain>
    </source>
</reference>
<comment type="caution">
    <text evidence="10">The sequence shown here is derived from an EMBL/GenBank/DDBJ whole genome shotgun (WGS) entry which is preliminary data.</text>
</comment>
<comment type="subcellular location">
    <subcellularLocation>
        <location evidence="1">Cell membrane</location>
        <topology evidence="1">Multi-pass membrane protein</topology>
    </subcellularLocation>
</comment>
<evidence type="ECO:0000256" key="7">
    <source>
        <dbReference type="SAM" id="Phobius"/>
    </source>
</evidence>
<dbReference type="InterPro" id="IPR003838">
    <property type="entry name" value="ABC3_permease_C"/>
</dbReference>